<protein>
    <submittedName>
        <fullName evidence="1">Uncharacterized protein</fullName>
    </submittedName>
</protein>
<sequence length="140" mass="16267">MNNLLGNKKKEIGFYENPNLKAFSKTLNTEQLEAMVHVFFLVVTADEFALNLRMYNYIHDQFNALGFDIKKAYVHKYASKADIEAYGVLANMSHEQKKWFEIALHTMLYDIHVSPTNKQIEQYNIICDKALNIHVSQAIH</sequence>
<name>A0A2I7SHF2_9FLAO</name>
<gene>
    <name evidence="1" type="ORF">C1A40_07520</name>
</gene>
<evidence type="ECO:0000313" key="2">
    <source>
        <dbReference type="Proteomes" id="UP000236592"/>
    </source>
</evidence>
<evidence type="ECO:0000313" key="1">
    <source>
        <dbReference type="EMBL" id="AUS05333.1"/>
    </source>
</evidence>
<organism evidence="1 2">
    <name type="scientific">Pseudotamlana carrageenivorans</name>
    <dbReference type="NCBI Taxonomy" id="2069432"/>
    <lineage>
        <taxon>Bacteria</taxon>
        <taxon>Pseudomonadati</taxon>
        <taxon>Bacteroidota</taxon>
        <taxon>Flavobacteriia</taxon>
        <taxon>Flavobacteriales</taxon>
        <taxon>Flavobacteriaceae</taxon>
        <taxon>Pseudotamlana</taxon>
    </lineage>
</organism>
<reference evidence="2" key="1">
    <citation type="submission" date="2018-01" db="EMBL/GenBank/DDBJ databases">
        <title>Complete genome of Tamlana sp. UJ94.</title>
        <authorList>
            <person name="Jung J."/>
            <person name="Chung D."/>
            <person name="Bae S.S."/>
            <person name="Baek K."/>
        </authorList>
    </citation>
    <scope>NUCLEOTIDE SEQUENCE [LARGE SCALE GENOMIC DNA]</scope>
    <source>
        <strain evidence="2">UJ94</strain>
    </source>
</reference>
<dbReference type="OrthoDB" id="1439164at2"/>
<dbReference type="Proteomes" id="UP000236592">
    <property type="component" value="Chromosome"/>
</dbReference>
<accession>A0A2I7SHF2</accession>
<dbReference type="AlphaFoldDB" id="A0A2I7SHF2"/>
<keyword evidence="2" id="KW-1185">Reference proteome</keyword>
<proteinExistence type="predicted"/>
<dbReference type="RefSeq" id="WP_102995373.1">
    <property type="nucleotide sequence ID" value="NZ_CP025938.1"/>
</dbReference>
<dbReference type="EMBL" id="CP025938">
    <property type="protein sequence ID" value="AUS05333.1"/>
    <property type="molecule type" value="Genomic_DNA"/>
</dbReference>
<dbReference type="KEGG" id="taj:C1A40_07520"/>